<dbReference type="Gene3D" id="3.40.50.300">
    <property type="entry name" value="P-loop containing nucleotide triphosphate hydrolases"/>
    <property type="match status" value="1"/>
</dbReference>
<dbReference type="InParanoid" id="A0A7M7RFS2"/>
<comment type="subcellular location">
    <subcellularLocation>
        <location evidence="1">Golgi apparatus membrane</location>
        <topology evidence="1">Single-pass type II membrane protein</topology>
    </subcellularLocation>
</comment>
<keyword evidence="5" id="KW-0735">Signal-anchor</keyword>
<keyword evidence="6 11" id="KW-1133">Transmembrane helix</keyword>
<dbReference type="Proteomes" id="UP000007110">
    <property type="component" value="Unassembled WGS sequence"/>
</dbReference>
<dbReference type="GeneID" id="589722"/>
<name>A0A7M7RFS2_STRPU</name>
<dbReference type="GO" id="GO:0008146">
    <property type="term" value="F:sulfotransferase activity"/>
    <property type="evidence" value="ECO:0000318"/>
    <property type="project" value="GO_Central"/>
</dbReference>
<evidence type="ECO:0000256" key="5">
    <source>
        <dbReference type="ARBA" id="ARBA00022968"/>
    </source>
</evidence>
<protein>
    <recommendedName>
        <fullName evidence="14">Uronyl 2-sulfotransferase</fullName>
    </recommendedName>
</protein>
<comment type="similarity">
    <text evidence="2">Belongs to the sulfotransferase 3 family.</text>
</comment>
<keyword evidence="4 11" id="KW-0812">Transmembrane</keyword>
<dbReference type="OMA" id="HGTFQYL"/>
<dbReference type="SUPFAM" id="SSF52540">
    <property type="entry name" value="P-loop containing nucleoside triphosphate hydrolases"/>
    <property type="match status" value="1"/>
</dbReference>
<dbReference type="Pfam" id="PF03567">
    <property type="entry name" value="Sulfotransfer_2"/>
    <property type="match status" value="1"/>
</dbReference>
<dbReference type="InterPro" id="IPR007734">
    <property type="entry name" value="Heparan_SO4_2-O-STrfase"/>
</dbReference>
<evidence type="ECO:0000313" key="13">
    <source>
        <dbReference type="Proteomes" id="UP000007110"/>
    </source>
</evidence>
<evidence type="ECO:0000256" key="8">
    <source>
        <dbReference type="ARBA" id="ARBA00023136"/>
    </source>
</evidence>
<dbReference type="KEGG" id="spu:589722"/>
<evidence type="ECO:0008006" key="14">
    <source>
        <dbReference type="Google" id="ProtNLM"/>
    </source>
</evidence>
<keyword evidence="8 11" id="KW-0472">Membrane</keyword>
<dbReference type="InterPro" id="IPR027417">
    <property type="entry name" value="P-loop_NTPase"/>
</dbReference>
<feature type="region of interest" description="Disordered" evidence="10">
    <location>
        <begin position="69"/>
        <end position="94"/>
    </location>
</feature>
<evidence type="ECO:0000313" key="12">
    <source>
        <dbReference type="EnsemblMetazoa" id="XP_794450"/>
    </source>
</evidence>
<keyword evidence="13" id="KW-1185">Reference proteome</keyword>
<feature type="transmembrane region" description="Helical" evidence="11">
    <location>
        <begin position="15"/>
        <end position="34"/>
    </location>
</feature>
<dbReference type="PANTHER" id="PTHR12129:SF15">
    <property type="entry name" value="URONYL 2-SULFOTRANSFERASE"/>
    <property type="match status" value="1"/>
</dbReference>
<dbReference type="OrthoDB" id="10019582at2759"/>
<proteinExistence type="inferred from homology"/>
<sequence>MGTMTTQGTVPKSSYTFLKLQLVAVCCLAFWLFVSPPKLDYLKHTFSSQPARTPLISSTSNIDRGSRLFQSSLHRPGGTTRDGLPETSPSSRSDDVAEVLLTGKDHTVKPTPTLSQENITNTIVEIEPAEEPQHTWMIKWQDRDFSKTKKLPITEGYTWNNTREEVKRHVIFNRVGKCGSRSVLNLLQSLAKNNHFYLISSQVYNDKRISSENQEKLVSILSKVQSPFIYQRHLHFINFTEYGFQHPTYINIIRDPLERAVSQYYFIRFGDEKKQERRFSQNSTDPRKLMSYEQCVIQQVPECIGKRAFYIVPFFCGHDPRCRFPTAWALERAIENVKKHYVAVGILEELQDSLQVFQKVLPDMFSGALDTFLRFEQIANRNKTSVGVTQYKKKPSTKTALYVKNVLMKYEYQFYNWIKNRMHQQMADLGIKSYHKSYR</sequence>
<dbReference type="InterPro" id="IPR005331">
    <property type="entry name" value="Sulfotransferase"/>
</dbReference>
<evidence type="ECO:0000256" key="11">
    <source>
        <dbReference type="SAM" id="Phobius"/>
    </source>
</evidence>
<keyword evidence="7" id="KW-0333">Golgi apparatus</keyword>
<keyword evidence="3" id="KW-0808">Transferase</keyword>
<evidence type="ECO:0000256" key="3">
    <source>
        <dbReference type="ARBA" id="ARBA00022679"/>
    </source>
</evidence>
<reference evidence="12" key="2">
    <citation type="submission" date="2021-01" db="UniProtKB">
        <authorList>
            <consortium name="EnsemblMetazoa"/>
        </authorList>
    </citation>
    <scope>IDENTIFICATION</scope>
</reference>
<dbReference type="AlphaFoldDB" id="A0A7M7RFS2"/>
<evidence type="ECO:0000256" key="6">
    <source>
        <dbReference type="ARBA" id="ARBA00022989"/>
    </source>
</evidence>
<keyword evidence="9" id="KW-0325">Glycoprotein</keyword>
<dbReference type="EnsemblMetazoa" id="XM_789357">
    <property type="protein sequence ID" value="XP_794450"/>
    <property type="gene ID" value="LOC589722"/>
</dbReference>
<accession>A0A7M7RFS2</accession>
<dbReference type="PANTHER" id="PTHR12129">
    <property type="entry name" value="HEPARAN SULFATE 2-O-SULFOTRANSFERASE"/>
    <property type="match status" value="1"/>
</dbReference>
<evidence type="ECO:0000256" key="4">
    <source>
        <dbReference type="ARBA" id="ARBA00022692"/>
    </source>
</evidence>
<evidence type="ECO:0000256" key="1">
    <source>
        <dbReference type="ARBA" id="ARBA00004323"/>
    </source>
</evidence>
<dbReference type="RefSeq" id="XP_794450.4">
    <property type="nucleotide sequence ID" value="XM_789357.5"/>
</dbReference>
<dbReference type="GO" id="GO:0000139">
    <property type="term" value="C:Golgi membrane"/>
    <property type="evidence" value="ECO:0007669"/>
    <property type="project" value="UniProtKB-SubCell"/>
</dbReference>
<evidence type="ECO:0000256" key="9">
    <source>
        <dbReference type="ARBA" id="ARBA00023180"/>
    </source>
</evidence>
<organism evidence="12 13">
    <name type="scientific">Strongylocentrotus purpuratus</name>
    <name type="common">Purple sea urchin</name>
    <dbReference type="NCBI Taxonomy" id="7668"/>
    <lineage>
        <taxon>Eukaryota</taxon>
        <taxon>Metazoa</taxon>
        <taxon>Echinodermata</taxon>
        <taxon>Eleutherozoa</taxon>
        <taxon>Echinozoa</taxon>
        <taxon>Echinoidea</taxon>
        <taxon>Euechinoidea</taxon>
        <taxon>Echinacea</taxon>
        <taxon>Camarodonta</taxon>
        <taxon>Echinidea</taxon>
        <taxon>Strongylocentrotidae</taxon>
        <taxon>Strongylocentrotus</taxon>
    </lineage>
</organism>
<reference evidence="13" key="1">
    <citation type="submission" date="2015-02" db="EMBL/GenBank/DDBJ databases">
        <title>Genome sequencing for Strongylocentrotus purpuratus.</title>
        <authorList>
            <person name="Murali S."/>
            <person name="Liu Y."/>
            <person name="Vee V."/>
            <person name="English A."/>
            <person name="Wang M."/>
            <person name="Skinner E."/>
            <person name="Han Y."/>
            <person name="Muzny D.M."/>
            <person name="Worley K.C."/>
            <person name="Gibbs R.A."/>
        </authorList>
    </citation>
    <scope>NUCLEOTIDE SEQUENCE</scope>
</reference>
<evidence type="ECO:0000256" key="2">
    <source>
        <dbReference type="ARBA" id="ARBA00010569"/>
    </source>
</evidence>
<evidence type="ECO:0000256" key="7">
    <source>
        <dbReference type="ARBA" id="ARBA00023034"/>
    </source>
</evidence>
<evidence type="ECO:0000256" key="10">
    <source>
        <dbReference type="SAM" id="MobiDB-lite"/>
    </source>
</evidence>